<dbReference type="PROSITE" id="PS50977">
    <property type="entry name" value="HTH_TETR_2"/>
    <property type="match status" value="1"/>
</dbReference>
<dbReference type="PRINTS" id="PR00455">
    <property type="entry name" value="HTHTETR"/>
</dbReference>
<comment type="caution">
    <text evidence="4">The sequence shown here is derived from an EMBL/GenBank/DDBJ whole genome shotgun (WGS) entry which is preliminary data.</text>
</comment>
<dbReference type="PANTHER" id="PTHR30055">
    <property type="entry name" value="HTH-TYPE TRANSCRIPTIONAL REGULATOR RUTR"/>
    <property type="match status" value="1"/>
</dbReference>
<keyword evidence="1 2" id="KW-0238">DNA-binding</keyword>
<feature type="DNA-binding region" description="H-T-H motif" evidence="2">
    <location>
        <begin position="24"/>
        <end position="43"/>
    </location>
</feature>
<evidence type="ECO:0000256" key="1">
    <source>
        <dbReference type="ARBA" id="ARBA00023125"/>
    </source>
</evidence>
<evidence type="ECO:0000313" key="5">
    <source>
        <dbReference type="Proteomes" id="UP001501303"/>
    </source>
</evidence>
<reference evidence="4 5" key="1">
    <citation type="journal article" date="2019" name="Int. J. Syst. Evol. Microbiol.">
        <title>The Global Catalogue of Microorganisms (GCM) 10K type strain sequencing project: providing services to taxonomists for standard genome sequencing and annotation.</title>
        <authorList>
            <consortium name="The Broad Institute Genomics Platform"/>
            <consortium name="The Broad Institute Genome Sequencing Center for Infectious Disease"/>
            <person name="Wu L."/>
            <person name="Ma J."/>
        </authorList>
    </citation>
    <scope>NUCLEOTIDE SEQUENCE [LARGE SCALE GENOMIC DNA]</scope>
    <source>
        <strain evidence="4 5">JCM 13581</strain>
    </source>
</reference>
<dbReference type="InterPro" id="IPR036271">
    <property type="entry name" value="Tet_transcr_reg_TetR-rel_C_sf"/>
</dbReference>
<organism evidence="4 5">
    <name type="scientific">Streptomyces sodiiphilus</name>
    <dbReference type="NCBI Taxonomy" id="226217"/>
    <lineage>
        <taxon>Bacteria</taxon>
        <taxon>Bacillati</taxon>
        <taxon>Actinomycetota</taxon>
        <taxon>Actinomycetes</taxon>
        <taxon>Kitasatosporales</taxon>
        <taxon>Streptomycetaceae</taxon>
        <taxon>Streptomyces</taxon>
    </lineage>
</organism>
<proteinExistence type="predicted"/>
<dbReference type="InterPro" id="IPR009057">
    <property type="entry name" value="Homeodomain-like_sf"/>
</dbReference>
<dbReference type="InterPro" id="IPR041490">
    <property type="entry name" value="KstR2_TetR_C"/>
</dbReference>
<dbReference type="Pfam" id="PF00440">
    <property type="entry name" value="TetR_N"/>
    <property type="match status" value="1"/>
</dbReference>
<accession>A0ABN2P239</accession>
<dbReference type="InterPro" id="IPR050109">
    <property type="entry name" value="HTH-type_TetR-like_transc_reg"/>
</dbReference>
<dbReference type="SUPFAM" id="SSF46689">
    <property type="entry name" value="Homeodomain-like"/>
    <property type="match status" value="1"/>
</dbReference>
<evidence type="ECO:0000256" key="2">
    <source>
        <dbReference type="PROSITE-ProRule" id="PRU00335"/>
    </source>
</evidence>
<dbReference type="EMBL" id="BAAAMJ010000016">
    <property type="protein sequence ID" value="GAA1909905.1"/>
    <property type="molecule type" value="Genomic_DNA"/>
</dbReference>
<dbReference type="Gene3D" id="1.10.357.10">
    <property type="entry name" value="Tetracycline Repressor, domain 2"/>
    <property type="match status" value="1"/>
</dbReference>
<dbReference type="SUPFAM" id="SSF48498">
    <property type="entry name" value="Tetracyclin repressor-like, C-terminal domain"/>
    <property type="match status" value="1"/>
</dbReference>
<protein>
    <submittedName>
        <fullName evidence="4">TetR/AcrR family transcriptional regulator</fullName>
    </submittedName>
</protein>
<evidence type="ECO:0000259" key="3">
    <source>
        <dbReference type="PROSITE" id="PS50977"/>
    </source>
</evidence>
<evidence type="ECO:0000313" key="4">
    <source>
        <dbReference type="EMBL" id="GAA1909905.1"/>
    </source>
</evidence>
<gene>
    <name evidence="4" type="ORF">GCM10009716_19720</name>
</gene>
<sequence>MSSYARLRSSALELFASRGFQATGIRDLAAGAGLSLATLYHYMDRKEDLLVRLMRESLVRLNTDARLVLAQVGSPVQRLAALTLLHVLAHGLRRTETVVVDRELRSLDEENRAAVVALRDEYEELWARQLAEGTASHTMSVPDTRVARLALLEMCTGVAYWYSDNGPLGLDEVAVVHADLVLAQVQARQGAERVSLADLDLPPVAWFRDLVTREEAGHDETGRENAGRREH</sequence>
<dbReference type="RefSeq" id="WP_344260524.1">
    <property type="nucleotide sequence ID" value="NZ_BAAAMJ010000016.1"/>
</dbReference>
<dbReference type="InterPro" id="IPR001647">
    <property type="entry name" value="HTH_TetR"/>
</dbReference>
<keyword evidence="5" id="KW-1185">Reference proteome</keyword>
<feature type="domain" description="HTH tetR-type" evidence="3">
    <location>
        <begin position="1"/>
        <end position="61"/>
    </location>
</feature>
<dbReference type="PANTHER" id="PTHR30055:SF200">
    <property type="entry name" value="HTH-TYPE TRANSCRIPTIONAL REPRESSOR BDCR"/>
    <property type="match status" value="1"/>
</dbReference>
<dbReference type="Proteomes" id="UP001501303">
    <property type="component" value="Unassembled WGS sequence"/>
</dbReference>
<dbReference type="Pfam" id="PF17932">
    <property type="entry name" value="TetR_C_24"/>
    <property type="match status" value="1"/>
</dbReference>
<name>A0ABN2P239_9ACTN</name>